<comment type="similarity">
    <text evidence="2">Belongs to the polysaccharide deacetylase family.</text>
</comment>
<evidence type="ECO:0000256" key="4">
    <source>
        <dbReference type="ARBA" id="ARBA00032976"/>
    </source>
</evidence>
<evidence type="ECO:0000259" key="6">
    <source>
        <dbReference type="Pfam" id="PF01522"/>
    </source>
</evidence>
<gene>
    <name evidence="7" type="ORF">IGS68_13600</name>
</gene>
<name>A0ABX7BEI4_9PROT</name>
<evidence type="ECO:0000256" key="3">
    <source>
        <dbReference type="ARBA" id="ARBA00020071"/>
    </source>
</evidence>
<dbReference type="EMBL" id="CP067420">
    <property type="protein sequence ID" value="QQP92165.1"/>
    <property type="molecule type" value="Genomic_DNA"/>
</dbReference>
<dbReference type="Gene3D" id="3.20.20.370">
    <property type="entry name" value="Glycoside hydrolase/deacetylase"/>
    <property type="match status" value="1"/>
</dbReference>
<dbReference type="RefSeq" id="WP_201080803.1">
    <property type="nucleotide sequence ID" value="NZ_CP067420.1"/>
</dbReference>
<dbReference type="SUPFAM" id="SSF88713">
    <property type="entry name" value="Glycoside hydrolase/deacetylase"/>
    <property type="match status" value="1"/>
</dbReference>
<proteinExistence type="inferred from homology"/>
<evidence type="ECO:0000256" key="5">
    <source>
        <dbReference type="SAM" id="MobiDB-lite"/>
    </source>
</evidence>
<dbReference type="Pfam" id="PF01522">
    <property type="entry name" value="Polysacc_deac_1"/>
    <property type="match status" value="1"/>
</dbReference>
<evidence type="ECO:0000256" key="2">
    <source>
        <dbReference type="ARBA" id="ARBA00010973"/>
    </source>
</evidence>
<protein>
    <recommendedName>
        <fullName evidence="3">Chitooligosaccharide deacetylase</fullName>
    </recommendedName>
    <alternativeName>
        <fullName evidence="4">Nodulation protein B</fullName>
    </alternativeName>
</protein>
<dbReference type="CDD" id="cd10979">
    <property type="entry name" value="CE4_PuuE_like"/>
    <property type="match status" value="1"/>
</dbReference>
<evidence type="ECO:0000313" key="7">
    <source>
        <dbReference type="EMBL" id="QQP92165.1"/>
    </source>
</evidence>
<dbReference type="InterPro" id="IPR002509">
    <property type="entry name" value="NODB_dom"/>
</dbReference>
<feature type="domain" description="NodB homology" evidence="6">
    <location>
        <begin position="75"/>
        <end position="185"/>
    </location>
</feature>
<dbReference type="Proteomes" id="UP000595197">
    <property type="component" value="Chromosome"/>
</dbReference>
<sequence>MTRDTGATGRKPPAGHGRYGYSPIRGRKPYDWPGGKRLAVYVGLNLEHFAFGEGMGAELCPGGPPPDVLNYAWRDYGNRVGAWRMLDLFDRLGWPASVLVNGALYGYCPELVAAFRERGDEIVGHGWTNAERQGTLDEAAEAALIADSTQTIARHEGRAPTGWLGPWISESRVTPDLLAEQGYRYLLDWCMDDQPVWMSTRSGRLLAVPYPQELNDIPAIVGRRMGAPEFADMIVDQFDEMLEQSEQGPLVMGIALHAYLVGQPYRLRHLRRALSHIEAHRDRIWLTTAGAIAEHCRGLPEGVVP</sequence>
<reference evidence="7" key="1">
    <citation type="submission" date="2021-02" db="EMBL/GenBank/DDBJ databases">
        <title>Skermanella TT6 skin isolate.</title>
        <authorList>
            <person name="Lee K."/>
            <person name="Ganzorig M."/>
        </authorList>
    </citation>
    <scope>NUCLEOTIDE SEQUENCE</scope>
    <source>
        <strain evidence="7">TT6</strain>
    </source>
</reference>
<dbReference type="PANTHER" id="PTHR43123:SF4">
    <property type="entry name" value="POLYSACCHARIDE DEACETYLASE"/>
    <property type="match status" value="1"/>
</dbReference>
<feature type="region of interest" description="Disordered" evidence="5">
    <location>
        <begin position="1"/>
        <end position="22"/>
    </location>
</feature>
<organism evidence="7 8">
    <name type="scientific">Skermanella cutis</name>
    <dbReference type="NCBI Taxonomy" id="2775420"/>
    <lineage>
        <taxon>Bacteria</taxon>
        <taxon>Pseudomonadati</taxon>
        <taxon>Pseudomonadota</taxon>
        <taxon>Alphaproteobacteria</taxon>
        <taxon>Rhodospirillales</taxon>
        <taxon>Azospirillaceae</taxon>
        <taxon>Skermanella</taxon>
    </lineage>
</organism>
<keyword evidence="8" id="KW-1185">Reference proteome</keyword>
<dbReference type="PANTHER" id="PTHR43123">
    <property type="entry name" value="POLYSACCHARIDE DEACETYLASE-RELATED"/>
    <property type="match status" value="1"/>
</dbReference>
<evidence type="ECO:0000256" key="1">
    <source>
        <dbReference type="ARBA" id="ARBA00003236"/>
    </source>
</evidence>
<evidence type="ECO:0000313" key="8">
    <source>
        <dbReference type="Proteomes" id="UP000595197"/>
    </source>
</evidence>
<dbReference type="InterPro" id="IPR011330">
    <property type="entry name" value="Glyco_hydro/deAcase_b/a-brl"/>
</dbReference>
<comment type="function">
    <text evidence="1">Is involved in generating a small heat-stable compound (Nod), an acylated oligomer of N-acetylglucosamine, that stimulates mitosis in various plant protoplasts.</text>
</comment>
<accession>A0ABX7BEI4</accession>